<evidence type="ECO:0000313" key="2">
    <source>
        <dbReference type="Proteomes" id="UP000198742"/>
    </source>
</evidence>
<dbReference type="STRING" id="402596.SAMN04489844_0259"/>
<gene>
    <name evidence="1" type="ORF">SAMN04489844_0259</name>
</gene>
<protein>
    <submittedName>
        <fullName evidence="1">Uncharacterized protein</fullName>
    </submittedName>
</protein>
<organism evidence="1 2">
    <name type="scientific">Nocardioides exalbidus</name>
    <dbReference type="NCBI Taxonomy" id="402596"/>
    <lineage>
        <taxon>Bacteria</taxon>
        <taxon>Bacillati</taxon>
        <taxon>Actinomycetota</taxon>
        <taxon>Actinomycetes</taxon>
        <taxon>Propionibacteriales</taxon>
        <taxon>Nocardioidaceae</taxon>
        <taxon>Nocardioides</taxon>
    </lineage>
</organism>
<sequence length="136" mass="14842">MVGEHVDRRPTSVESWDVMTRELEVESPGAALRFGDDFLAVAVTPSTENPFVCSDTSFFDACVTFSHGGSDLVLAWQELEPEEDPGVVYVADVRDDEAVLAHYSGVGITGDPRDLDLGITVDQMADIVTDERLTLH</sequence>
<name>A0A1H4JQW9_9ACTN</name>
<proteinExistence type="predicted"/>
<reference evidence="2" key="1">
    <citation type="submission" date="2016-10" db="EMBL/GenBank/DDBJ databases">
        <authorList>
            <person name="Varghese N."/>
            <person name="Submissions S."/>
        </authorList>
    </citation>
    <scope>NUCLEOTIDE SEQUENCE [LARGE SCALE GENOMIC DNA]</scope>
    <source>
        <strain evidence="2">DSM 22017</strain>
    </source>
</reference>
<dbReference type="EMBL" id="FNRT01000002">
    <property type="protein sequence ID" value="SEB48720.1"/>
    <property type="molecule type" value="Genomic_DNA"/>
</dbReference>
<dbReference type="AlphaFoldDB" id="A0A1H4JQW9"/>
<accession>A0A1H4JQW9</accession>
<dbReference type="Proteomes" id="UP000198742">
    <property type="component" value="Unassembled WGS sequence"/>
</dbReference>
<evidence type="ECO:0000313" key="1">
    <source>
        <dbReference type="EMBL" id="SEB48720.1"/>
    </source>
</evidence>
<keyword evidence="2" id="KW-1185">Reference proteome</keyword>